<evidence type="ECO:0000256" key="2">
    <source>
        <dbReference type="ARBA" id="ARBA00022723"/>
    </source>
</evidence>
<dbReference type="GO" id="GO:0006351">
    <property type="term" value="P:DNA-templated transcription"/>
    <property type="evidence" value="ECO:0007669"/>
    <property type="project" value="InterPro"/>
</dbReference>
<feature type="compositionally biased region" description="Basic and acidic residues" evidence="7">
    <location>
        <begin position="101"/>
        <end position="110"/>
    </location>
</feature>
<keyword evidence="6" id="KW-0539">Nucleus</keyword>
<evidence type="ECO:0000256" key="6">
    <source>
        <dbReference type="ARBA" id="ARBA00023242"/>
    </source>
</evidence>
<dbReference type="Pfam" id="PF04082">
    <property type="entry name" value="Fungal_trans"/>
    <property type="match status" value="1"/>
</dbReference>
<dbReference type="EMBL" id="VNKQ01000015">
    <property type="protein sequence ID" value="KAG0646616.1"/>
    <property type="molecule type" value="Genomic_DNA"/>
</dbReference>
<evidence type="ECO:0000259" key="8">
    <source>
        <dbReference type="Pfam" id="PF04082"/>
    </source>
</evidence>
<comment type="subcellular location">
    <subcellularLocation>
        <location evidence="1">Nucleus</location>
    </subcellularLocation>
</comment>
<dbReference type="PANTHER" id="PTHR40626">
    <property type="entry name" value="MIP31509P"/>
    <property type="match status" value="1"/>
</dbReference>
<protein>
    <recommendedName>
        <fullName evidence="8">Xylanolytic transcriptional activator regulatory domain-containing protein</fullName>
    </recommendedName>
</protein>
<dbReference type="InterPro" id="IPR051059">
    <property type="entry name" value="VerF-like"/>
</dbReference>
<proteinExistence type="predicted"/>
<dbReference type="GO" id="GO:0000978">
    <property type="term" value="F:RNA polymerase II cis-regulatory region sequence-specific DNA binding"/>
    <property type="evidence" value="ECO:0007669"/>
    <property type="project" value="InterPro"/>
</dbReference>
<evidence type="ECO:0000256" key="7">
    <source>
        <dbReference type="SAM" id="MobiDB-lite"/>
    </source>
</evidence>
<accession>A0A9P6VEW8</accession>
<sequence length="745" mass="83943">TPLRKVGFIANSVGVTSRSSAESTWHVILALIQKRNMSVKFARRSSLEGRPREDLAPRLTVSSVILAFMEKLSERIRQTGASEHPCSRCNKKGIDCHYERNDLENQKEGSKSTTPPSVLYGYQASREGDDTNLTSNPDYETAKVSGNKDMENQASFEERLSAALNRNKGPIDWTSVRVQNDSLESSNLSDAPYGVPQSTSEDDIWPSIPVAEQTKFVKSYFAHFHHRWPILHAPIFTIESAPPVLRSCVIMIGACIYGTDGSKQLASSLHGRVYGYIFPRLGQLSSEDSLDHLSTRALIEATLLYIIFGFYCGKESILSKSILARALLITALREMGLFKAELPVSYDKPGYFLPLRLARDAQRQRISTCLFKIDSYLALLRGQPQLLTPEELHFTLPSTFALWNADGLHIWETRHSIEPQARRQTTICQIICEPALETYSSVDGLMLVEDIQLGICAMHSKIWHLRELSRDNTGQEISNAIERDWLKRRLDAWKQLMGRIPLQQTDYIDFSQEQHLAMRYYYGCEDHSIPGWQLTVFDRPKNLIFDTIILYHLLSIHVSADIRILTQLAKDKHPGDSVKNEGEKYLKGKEQREASTRAWVKSASVRRALTHATDILVSYNNVSGLQNSHVDPIVFIALSVSALIVWAYCMHGGEGCPDCLSGEQDLPFLDTPVVELTKWSGPNTCQVFEKDRETWIERGGCRGALAGLNLCRCNVDLLMAKFRRCIRQGWNVADTIAPGIFNSLS</sequence>
<dbReference type="CDD" id="cd12148">
    <property type="entry name" value="fungal_TF_MHR"/>
    <property type="match status" value="1"/>
</dbReference>
<reference evidence="9" key="1">
    <citation type="submission" date="2019-07" db="EMBL/GenBank/DDBJ databases">
        <title>Hyphodiscus hymeniophilus genome sequencing and assembly.</title>
        <authorList>
            <person name="Kramer G."/>
            <person name="Nodwell J."/>
        </authorList>
    </citation>
    <scope>NUCLEOTIDE SEQUENCE</scope>
    <source>
        <strain evidence="9">ATCC 34498</strain>
    </source>
</reference>
<evidence type="ECO:0000256" key="1">
    <source>
        <dbReference type="ARBA" id="ARBA00004123"/>
    </source>
</evidence>
<evidence type="ECO:0000256" key="5">
    <source>
        <dbReference type="ARBA" id="ARBA00022833"/>
    </source>
</evidence>
<keyword evidence="2" id="KW-0479">Metal-binding</keyword>
<evidence type="ECO:0000313" key="9">
    <source>
        <dbReference type="EMBL" id="KAG0646616.1"/>
    </source>
</evidence>
<feature type="domain" description="Xylanolytic transcriptional activator regulatory" evidence="8">
    <location>
        <begin position="218"/>
        <end position="430"/>
    </location>
</feature>
<evidence type="ECO:0000313" key="10">
    <source>
        <dbReference type="Proteomes" id="UP000785200"/>
    </source>
</evidence>
<dbReference type="OrthoDB" id="654211at2759"/>
<dbReference type="GO" id="GO:0000981">
    <property type="term" value="F:DNA-binding transcription factor activity, RNA polymerase II-specific"/>
    <property type="evidence" value="ECO:0007669"/>
    <property type="project" value="InterPro"/>
</dbReference>
<dbReference type="GO" id="GO:0005634">
    <property type="term" value="C:nucleus"/>
    <property type="evidence" value="ECO:0007669"/>
    <property type="project" value="UniProtKB-SubCell"/>
</dbReference>
<organism evidence="9 10">
    <name type="scientific">Hyphodiscus hymeniophilus</name>
    <dbReference type="NCBI Taxonomy" id="353542"/>
    <lineage>
        <taxon>Eukaryota</taxon>
        <taxon>Fungi</taxon>
        <taxon>Dikarya</taxon>
        <taxon>Ascomycota</taxon>
        <taxon>Pezizomycotina</taxon>
        <taxon>Leotiomycetes</taxon>
        <taxon>Helotiales</taxon>
        <taxon>Hyphodiscaceae</taxon>
        <taxon>Hyphodiscus</taxon>
    </lineage>
</organism>
<feature type="region of interest" description="Disordered" evidence="7">
    <location>
        <begin position="101"/>
        <end position="137"/>
    </location>
</feature>
<dbReference type="GO" id="GO:0008270">
    <property type="term" value="F:zinc ion binding"/>
    <property type="evidence" value="ECO:0007669"/>
    <property type="project" value="UniProtKB-KW"/>
</dbReference>
<keyword evidence="3" id="KW-0677">Repeat</keyword>
<gene>
    <name evidence="9" type="ORF">D0Z07_7504</name>
</gene>
<name>A0A9P6VEW8_9HELO</name>
<dbReference type="InterPro" id="IPR007219">
    <property type="entry name" value="XnlR_reg_dom"/>
</dbReference>
<feature type="non-terminal residue" evidence="9">
    <location>
        <position position="1"/>
    </location>
</feature>
<dbReference type="AlphaFoldDB" id="A0A9P6VEW8"/>
<evidence type="ECO:0000256" key="3">
    <source>
        <dbReference type="ARBA" id="ARBA00022737"/>
    </source>
</evidence>
<dbReference type="PANTHER" id="PTHR40626:SF11">
    <property type="entry name" value="ZINC FINGER PROTEIN YPR022C"/>
    <property type="match status" value="1"/>
</dbReference>
<keyword evidence="4" id="KW-0863">Zinc-finger</keyword>
<keyword evidence="5" id="KW-0862">Zinc</keyword>
<keyword evidence="10" id="KW-1185">Reference proteome</keyword>
<dbReference type="GO" id="GO:0000785">
    <property type="term" value="C:chromatin"/>
    <property type="evidence" value="ECO:0007669"/>
    <property type="project" value="TreeGrafter"/>
</dbReference>
<comment type="caution">
    <text evidence="9">The sequence shown here is derived from an EMBL/GenBank/DDBJ whole genome shotgun (WGS) entry which is preliminary data.</text>
</comment>
<dbReference type="Proteomes" id="UP000785200">
    <property type="component" value="Unassembled WGS sequence"/>
</dbReference>
<evidence type="ECO:0000256" key="4">
    <source>
        <dbReference type="ARBA" id="ARBA00022771"/>
    </source>
</evidence>